<comment type="caution">
    <text evidence="2">The sequence shown here is derived from an EMBL/GenBank/DDBJ whole genome shotgun (WGS) entry which is preliminary data.</text>
</comment>
<dbReference type="EMBL" id="BMNK01000003">
    <property type="protein sequence ID" value="GGP05066.1"/>
    <property type="molecule type" value="Genomic_DNA"/>
</dbReference>
<keyword evidence="3" id="KW-1185">Reference proteome</keyword>
<keyword evidence="1" id="KW-0472">Membrane</keyword>
<gene>
    <name evidence="2" type="ORF">GCM10012278_22990</name>
</gene>
<organism evidence="2 3">
    <name type="scientific">Nonomuraea glycinis</name>
    <dbReference type="NCBI Taxonomy" id="2047744"/>
    <lineage>
        <taxon>Bacteria</taxon>
        <taxon>Bacillati</taxon>
        <taxon>Actinomycetota</taxon>
        <taxon>Actinomycetes</taxon>
        <taxon>Streptosporangiales</taxon>
        <taxon>Streptosporangiaceae</taxon>
        <taxon>Nonomuraea</taxon>
    </lineage>
</organism>
<evidence type="ECO:0000256" key="1">
    <source>
        <dbReference type="SAM" id="Phobius"/>
    </source>
</evidence>
<evidence type="ECO:0000313" key="3">
    <source>
        <dbReference type="Proteomes" id="UP000660745"/>
    </source>
</evidence>
<dbReference type="AlphaFoldDB" id="A0A918A3W4"/>
<dbReference type="Proteomes" id="UP000660745">
    <property type="component" value="Unassembled WGS sequence"/>
</dbReference>
<sequence length="248" mass="27514">MDVTVGDIVGNVAASIVVALAAFTVGLLAERYRGRRALDHMKWLVGRAQNVQIVLPSFGIESLPIPHLGVEARFPANVMLMPMAEGVAIAKLTDGIRAVSRRCSFRMHPATEYDSSAAMTFCIGGPSVNAVSRKIIEEQFSEFEILYPEHEGRYGSTHFRPRRDTEDTLREDYGFVFVHWRSPTECSVILCGVWAMGTDMAARGLLELGKHHDALALLRERKNCLFTYYGKVEGVIGGEISLIETRIL</sequence>
<name>A0A918A3W4_9ACTN</name>
<feature type="transmembrane region" description="Helical" evidence="1">
    <location>
        <begin position="12"/>
        <end position="29"/>
    </location>
</feature>
<protein>
    <submittedName>
        <fullName evidence="2">Uncharacterized protein</fullName>
    </submittedName>
</protein>
<accession>A0A918A3W4</accession>
<reference evidence="2" key="2">
    <citation type="submission" date="2020-09" db="EMBL/GenBank/DDBJ databases">
        <authorList>
            <person name="Sun Q."/>
            <person name="Zhou Y."/>
        </authorList>
    </citation>
    <scope>NUCLEOTIDE SEQUENCE</scope>
    <source>
        <strain evidence="2">CGMCC 4.7430</strain>
    </source>
</reference>
<proteinExistence type="predicted"/>
<reference evidence="2" key="1">
    <citation type="journal article" date="2014" name="Int. J. Syst. Evol. Microbiol.">
        <title>Complete genome sequence of Corynebacterium casei LMG S-19264T (=DSM 44701T), isolated from a smear-ripened cheese.</title>
        <authorList>
            <consortium name="US DOE Joint Genome Institute (JGI-PGF)"/>
            <person name="Walter F."/>
            <person name="Albersmeier A."/>
            <person name="Kalinowski J."/>
            <person name="Ruckert C."/>
        </authorList>
    </citation>
    <scope>NUCLEOTIDE SEQUENCE</scope>
    <source>
        <strain evidence="2">CGMCC 4.7430</strain>
    </source>
</reference>
<evidence type="ECO:0000313" key="2">
    <source>
        <dbReference type="EMBL" id="GGP05066.1"/>
    </source>
</evidence>
<keyword evidence="1" id="KW-0812">Transmembrane</keyword>
<keyword evidence="1" id="KW-1133">Transmembrane helix</keyword>